<dbReference type="EMBL" id="BKCJ011857963">
    <property type="protein sequence ID" value="GFD58821.1"/>
    <property type="molecule type" value="Genomic_DNA"/>
</dbReference>
<protein>
    <submittedName>
        <fullName evidence="1">Uncharacterized protein</fullName>
    </submittedName>
</protein>
<proteinExistence type="predicted"/>
<reference evidence="1" key="1">
    <citation type="journal article" date="2019" name="Sci. Rep.">
        <title>Draft genome of Tanacetum cinerariifolium, the natural source of mosquito coil.</title>
        <authorList>
            <person name="Yamashiro T."/>
            <person name="Shiraishi A."/>
            <person name="Satake H."/>
            <person name="Nakayama K."/>
        </authorList>
    </citation>
    <scope>NUCLEOTIDE SEQUENCE</scope>
</reference>
<accession>A0A699XPK0</accession>
<evidence type="ECO:0000313" key="1">
    <source>
        <dbReference type="EMBL" id="GFD58821.1"/>
    </source>
</evidence>
<feature type="non-terminal residue" evidence="1">
    <location>
        <position position="66"/>
    </location>
</feature>
<comment type="caution">
    <text evidence="1">The sequence shown here is derived from an EMBL/GenBank/DDBJ whole genome shotgun (WGS) entry which is preliminary data.</text>
</comment>
<feature type="non-terminal residue" evidence="1">
    <location>
        <position position="1"/>
    </location>
</feature>
<sequence length="66" mass="7269">RGMKQNGGEAADKKDLGSDVLLRSYSAIWAPRLAARERYSCLVGREVLGQQRRHFLPGEGLVEKAG</sequence>
<name>A0A699XPK0_TANCI</name>
<gene>
    <name evidence="1" type="ORF">Tci_930790</name>
</gene>
<dbReference type="AlphaFoldDB" id="A0A699XPK0"/>
<organism evidence="1">
    <name type="scientific">Tanacetum cinerariifolium</name>
    <name type="common">Dalmatian daisy</name>
    <name type="synonym">Chrysanthemum cinerariifolium</name>
    <dbReference type="NCBI Taxonomy" id="118510"/>
    <lineage>
        <taxon>Eukaryota</taxon>
        <taxon>Viridiplantae</taxon>
        <taxon>Streptophyta</taxon>
        <taxon>Embryophyta</taxon>
        <taxon>Tracheophyta</taxon>
        <taxon>Spermatophyta</taxon>
        <taxon>Magnoliopsida</taxon>
        <taxon>eudicotyledons</taxon>
        <taxon>Gunneridae</taxon>
        <taxon>Pentapetalae</taxon>
        <taxon>asterids</taxon>
        <taxon>campanulids</taxon>
        <taxon>Asterales</taxon>
        <taxon>Asteraceae</taxon>
        <taxon>Asteroideae</taxon>
        <taxon>Anthemideae</taxon>
        <taxon>Anthemidinae</taxon>
        <taxon>Tanacetum</taxon>
    </lineage>
</organism>